<name>A0A7X6L8R2_9NOCA</name>
<dbReference type="InterPro" id="IPR025736">
    <property type="entry name" value="PucR_C-HTH_dom"/>
</dbReference>
<evidence type="ECO:0000313" key="3">
    <source>
        <dbReference type="EMBL" id="NKY29809.1"/>
    </source>
</evidence>
<dbReference type="AlphaFoldDB" id="A0A7X6L8R2"/>
<comment type="caution">
    <text evidence="3">The sequence shown here is derived from an EMBL/GenBank/DDBJ whole genome shotgun (WGS) entry which is preliminary data.</text>
</comment>
<dbReference type="PANTHER" id="PTHR33744">
    <property type="entry name" value="CARBOHYDRATE DIACID REGULATOR"/>
    <property type="match status" value="1"/>
</dbReference>
<feature type="domain" description="RsbT co-antagonist protein RsbRD N-terminal" evidence="2">
    <location>
        <begin position="26"/>
        <end position="161"/>
    </location>
</feature>
<accession>A0A7X6L8R2</accession>
<dbReference type="Gene3D" id="1.10.10.2840">
    <property type="entry name" value="PucR C-terminal helix-turn-helix domain"/>
    <property type="match status" value="1"/>
</dbReference>
<dbReference type="RefSeq" id="WP_062973641.1">
    <property type="nucleotide sequence ID" value="NZ_JAAXOS010000014.1"/>
</dbReference>
<proteinExistence type="predicted"/>
<dbReference type="Pfam" id="PF13556">
    <property type="entry name" value="HTH_30"/>
    <property type="match status" value="1"/>
</dbReference>
<evidence type="ECO:0000259" key="2">
    <source>
        <dbReference type="Pfam" id="PF14361"/>
    </source>
</evidence>
<sequence length="421" mass="45009">MIEDIAHPAVDPEGQPVIRPLHDVHRLAREVVAHVADTAAPCRTLPGGAVGADVAEVVRACMRWAIQRLDGQAVPDRIDGLQVAAAGWAREGIPVDAVLHAVHVGFKFGLGLLFGDRGSTHRIDIATGTATIVELLNLLTSTVSKAYVREYKAIAAEHHTAVHTLTSALLGGHATSAMARECGIPLADRYFVLALAVPAHPDEAHPGLDSQVVARRKLRRLQAALAGLFDDRALSLLSVDGGTILIPCARPADPGDDIDLDKVVATLSGAAQVPITAGVVSAGPDEVSAAAVQAHELLDTVQQLGRGPGLYRFPELALHYQLTRPGVGRDQLRTHLAPLMDHPELLETLRTHLDTGMHRLRTARRLHVHPNTVDYRLRRIAQLTGFDPADGRGLWYLRSALIASAVSDLPSEVPAGTRRPA</sequence>
<dbReference type="InterPro" id="IPR025751">
    <property type="entry name" value="RsbRD_N_dom"/>
</dbReference>
<organism evidence="3 4">
    <name type="scientific">Nocardia gamkensis</name>
    <dbReference type="NCBI Taxonomy" id="352869"/>
    <lineage>
        <taxon>Bacteria</taxon>
        <taxon>Bacillati</taxon>
        <taxon>Actinomycetota</taxon>
        <taxon>Actinomycetes</taxon>
        <taxon>Mycobacteriales</taxon>
        <taxon>Nocardiaceae</taxon>
        <taxon>Nocardia</taxon>
    </lineage>
</organism>
<dbReference type="EMBL" id="JAAXOS010000014">
    <property type="protein sequence ID" value="NKY29809.1"/>
    <property type="molecule type" value="Genomic_DNA"/>
</dbReference>
<feature type="domain" description="PucR C-terminal helix-turn-helix" evidence="1">
    <location>
        <begin position="345"/>
        <end position="402"/>
    </location>
</feature>
<dbReference type="PANTHER" id="PTHR33744:SF7">
    <property type="entry name" value="PUCR FAMILY TRANSCRIPTIONAL REGULATOR"/>
    <property type="match status" value="1"/>
</dbReference>
<dbReference type="Proteomes" id="UP000540698">
    <property type="component" value="Unassembled WGS sequence"/>
</dbReference>
<dbReference type="Pfam" id="PF14361">
    <property type="entry name" value="RsbRD_N"/>
    <property type="match status" value="1"/>
</dbReference>
<gene>
    <name evidence="3" type="ORF">HGB38_26890</name>
</gene>
<evidence type="ECO:0000259" key="1">
    <source>
        <dbReference type="Pfam" id="PF13556"/>
    </source>
</evidence>
<keyword evidence="4" id="KW-1185">Reference proteome</keyword>
<dbReference type="InterPro" id="IPR042070">
    <property type="entry name" value="PucR_C-HTH_sf"/>
</dbReference>
<evidence type="ECO:0000313" key="4">
    <source>
        <dbReference type="Proteomes" id="UP000540698"/>
    </source>
</evidence>
<protein>
    <submittedName>
        <fullName evidence="3">PucR family transcriptional regulator</fullName>
    </submittedName>
</protein>
<dbReference type="InterPro" id="IPR051448">
    <property type="entry name" value="CdaR-like_regulators"/>
</dbReference>
<reference evidence="3 4" key="1">
    <citation type="submission" date="2020-04" db="EMBL/GenBank/DDBJ databases">
        <title>MicrobeNet Type strains.</title>
        <authorList>
            <person name="Nicholson A.C."/>
        </authorList>
    </citation>
    <scope>NUCLEOTIDE SEQUENCE [LARGE SCALE GENOMIC DNA]</scope>
    <source>
        <strain evidence="3 4">DSM 44956</strain>
    </source>
</reference>